<sequence>MSANGDAAAEVTDKMGNASLKNAEAAQRSRDAGWVEPVKYDYDTYNADGKEARDTLDPDAELPTWAANATKYEWKDEYGDVGPVSPELEAVLFGRETRVTEGKYREKLQEIPVTFESEAKIRPITKFQDAGLHPVMMTNIELCGYQLPTPIQAYCLPSILTGHDIIAVAQTGSGKTAAFFIPILSQLMGKAKKLAAPRPFFIGNADFDPIRDGVRAEPLVLVIAPTRELAIQIFDEARRLCYRTMLRPCVVYGGAPTREQLDDLRKGCDILIGTPGRLIDFIDRGHILSLGRVKFTIIDEADEMVSADWVEDMRKILTGGDNNEDSDHIFMMFSATFPKDARTLAKEYMATDHIRIRVGRAGSTHVNVEQNVVFVDEPQKRDALFDLLLSMPPSRTIIFVNNKKAADFLDDYLFNKGLPSTSIHSDRTQREREDALRAFKSGKAPILVATGVSARGLDVKNVMHVVNYDLPSTDHGGIQEYVHRIGRTARIGNKGLATSFFNDKNEDIAEDLVRIFLEAKQPVPDFLEQWKPEDENDLNFNDDSDEEVPEEDATPGATDDAWGGGTSAAAAAPEATPATGDWEPQPESAMAW</sequence>
<keyword evidence="3 8" id="KW-0378">Hydrolase</keyword>
<evidence type="ECO:0000256" key="6">
    <source>
        <dbReference type="ARBA" id="ARBA00047984"/>
    </source>
</evidence>
<dbReference type="EMBL" id="CAJPDS010000007">
    <property type="protein sequence ID" value="CAF9909122.1"/>
    <property type="molecule type" value="Genomic_DNA"/>
</dbReference>
<feature type="region of interest" description="Disordered" evidence="9">
    <location>
        <begin position="529"/>
        <end position="592"/>
    </location>
</feature>
<evidence type="ECO:0000256" key="7">
    <source>
        <dbReference type="PROSITE-ProRule" id="PRU00552"/>
    </source>
</evidence>
<dbReference type="InterPro" id="IPR001650">
    <property type="entry name" value="Helicase_C-like"/>
</dbReference>
<comment type="similarity">
    <text evidence="8">Belongs to the DEAD box helicase family.</text>
</comment>
<dbReference type="SMART" id="SM00490">
    <property type="entry name" value="HELICc"/>
    <property type="match status" value="1"/>
</dbReference>
<protein>
    <recommendedName>
        <fullName evidence="1">RNA helicase</fullName>
        <ecNumber evidence="1">3.6.4.13</ecNumber>
    </recommendedName>
</protein>
<keyword evidence="5 8" id="KW-0067">ATP-binding</keyword>
<dbReference type="AlphaFoldDB" id="A0A8H3ERV6"/>
<dbReference type="PANTHER" id="PTHR47958">
    <property type="entry name" value="ATP-DEPENDENT RNA HELICASE DBP3"/>
    <property type="match status" value="1"/>
</dbReference>
<comment type="catalytic activity">
    <reaction evidence="6">
        <text>ATP + H2O = ADP + phosphate + H(+)</text>
        <dbReference type="Rhea" id="RHEA:13065"/>
        <dbReference type="ChEBI" id="CHEBI:15377"/>
        <dbReference type="ChEBI" id="CHEBI:15378"/>
        <dbReference type="ChEBI" id="CHEBI:30616"/>
        <dbReference type="ChEBI" id="CHEBI:43474"/>
        <dbReference type="ChEBI" id="CHEBI:456216"/>
        <dbReference type="EC" id="3.6.4.13"/>
    </reaction>
</comment>
<evidence type="ECO:0000259" key="10">
    <source>
        <dbReference type="PROSITE" id="PS51192"/>
    </source>
</evidence>
<keyword evidence="14" id="KW-1185">Reference proteome</keyword>
<evidence type="ECO:0000256" key="3">
    <source>
        <dbReference type="ARBA" id="ARBA00022801"/>
    </source>
</evidence>
<dbReference type="FunFam" id="3.40.50.300:FF:000008">
    <property type="entry name" value="ATP-dependent RNA helicase RhlB"/>
    <property type="match status" value="1"/>
</dbReference>
<feature type="short sequence motif" description="Q motif" evidence="7">
    <location>
        <begin position="125"/>
        <end position="153"/>
    </location>
</feature>
<comment type="caution">
    <text evidence="13">The sequence shown here is derived from an EMBL/GenBank/DDBJ whole genome shotgun (WGS) entry which is preliminary data.</text>
</comment>
<evidence type="ECO:0000259" key="12">
    <source>
        <dbReference type="PROSITE" id="PS51195"/>
    </source>
</evidence>
<dbReference type="PROSITE" id="PS00039">
    <property type="entry name" value="DEAD_ATP_HELICASE"/>
    <property type="match status" value="1"/>
</dbReference>
<dbReference type="PROSITE" id="PS51192">
    <property type="entry name" value="HELICASE_ATP_BIND_1"/>
    <property type="match status" value="1"/>
</dbReference>
<evidence type="ECO:0000256" key="9">
    <source>
        <dbReference type="SAM" id="MobiDB-lite"/>
    </source>
</evidence>
<dbReference type="EC" id="3.6.4.13" evidence="1"/>
<evidence type="ECO:0000256" key="1">
    <source>
        <dbReference type="ARBA" id="ARBA00012552"/>
    </source>
</evidence>
<dbReference type="OrthoDB" id="196131at2759"/>
<dbReference type="InterPro" id="IPR014014">
    <property type="entry name" value="RNA_helicase_DEAD_Q_motif"/>
</dbReference>
<keyword evidence="2 8" id="KW-0547">Nucleotide-binding</keyword>
<dbReference type="GO" id="GO:0003724">
    <property type="term" value="F:RNA helicase activity"/>
    <property type="evidence" value="ECO:0007669"/>
    <property type="project" value="UniProtKB-EC"/>
</dbReference>
<dbReference type="Pfam" id="PF00270">
    <property type="entry name" value="DEAD"/>
    <property type="match status" value="1"/>
</dbReference>
<feature type="compositionally biased region" description="Acidic residues" evidence="9">
    <location>
        <begin position="534"/>
        <end position="553"/>
    </location>
</feature>
<evidence type="ECO:0000256" key="2">
    <source>
        <dbReference type="ARBA" id="ARBA00022741"/>
    </source>
</evidence>
<dbReference type="Gene3D" id="3.40.50.300">
    <property type="entry name" value="P-loop containing nucleotide triphosphate hydrolases"/>
    <property type="match status" value="2"/>
</dbReference>
<dbReference type="Pfam" id="PF00271">
    <property type="entry name" value="Helicase_C"/>
    <property type="match status" value="1"/>
</dbReference>
<dbReference type="InterPro" id="IPR014001">
    <property type="entry name" value="Helicase_ATP-bd"/>
</dbReference>
<evidence type="ECO:0000313" key="14">
    <source>
        <dbReference type="Proteomes" id="UP000664521"/>
    </source>
</evidence>
<evidence type="ECO:0000313" key="13">
    <source>
        <dbReference type="EMBL" id="CAF9909122.1"/>
    </source>
</evidence>
<reference evidence="13" key="1">
    <citation type="submission" date="2021-03" db="EMBL/GenBank/DDBJ databases">
        <authorList>
            <person name="Tagirdzhanova G."/>
        </authorList>
    </citation>
    <scope>NUCLEOTIDE SEQUENCE</scope>
</reference>
<dbReference type="InterPro" id="IPR011545">
    <property type="entry name" value="DEAD/DEAH_box_helicase_dom"/>
</dbReference>
<feature type="region of interest" description="Disordered" evidence="9">
    <location>
        <begin position="1"/>
        <end position="29"/>
    </location>
</feature>
<dbReference type="InterPro" id="IPR000629">
    <property type="entry name" value="RNA-helicase_DEAD-box_CS"/>
</dbReference>
<evidence type="ECO:0000256" key="4">
    <source>
        <dbReference type="ARBA" id="ARBA00022806"/>
    </source>
</evidence>
<dbReference type="CDD" id="cd18787">
    <property type="entry name" value="SF2_C_DEAD"/>
    <property type="match status" value="1"/>
</dbReference>
<accession>A0A8H3ERV6</accession>
<feature type="compositionally biased region" description="Low complexity" evidence="9">
    <location>
        <begin position="554"/>
        <end position="581"/>
    </location>
</feature>
<gene>
    <name evidence="13" type="ORF">HETSPECPRED_008841</name>
</gene>
<proteinExistence type="inferred from homology"/>
<dbReference type="GO" id="GO:0016787">
    <property type="term" value="F:hydrolase activity"/>
    <property type="evidence" value="ECO:0007669"/>
    <property type="project" value="UniProtKB-KW"/>
</dbReference>
<dbReference type="SUPFAM" id="SSF52540">
    <property type="entry name" value="P-loop containing nucleoside triphosphate hydrolases"/>
    <property type="match status" value="1"/>
</dbReference>
<dbReference type="PROSITE" id="PS51194">
    <property type="entry name" value="HELICASE_CTER"/>
    <property type="match status" value="1"/>
</dbReference>
<evidence type="ECO:0000256" key="5">
    <source>
        <dbReference type="ARBA" id="ARBA00022840"/>
    </source>
</evidence>
<organism evidence="13 14">
    <name type="scientific">Heterodermia speciosa</name>
    <dbReference type="NCBI Taxonomy" id="116794"/>
    <lineage>
        <taxon>Eukaryota</taxon>
        <taxon>Fungi</taxon>
        <taxon>Dikarya</taxon>
        <taxon>Ascomycota</taxon>
        <taxon>Pezizomycotina</taxon>
        <taxon>Lecanoromycetes</taxon>
        <taxon>OSLEUM clade</taxon>
        <taxon>Lecanoromycetidae</taxon>
        <taxon>Caliciales</taxon>
        <taxon>Physciaceae</taxon>
        <taxon>Heterodermia</taxon>
    </lineage>
</organism>
<feature type="domain" description="Helicase ATP-binding" evidence="10">
    <location>
        <begin position="156"/>
        <end position="355"/>
    </location>
</feature>
<dbReference type="SMART" id="SM00487">
    <property type="entry name" value="DEXDc"/>
    <property type="match status" value="1"/>
</dbReference>
<feature type="domain" description="Helicase C-terminal" evidence="11">
    <location>
        <begin position="383"/>
        <end position="531"/>
    </location>
</feature>
<keyword evidence="4 8" id="KW-0347">Helicase</keyword>
<dbReference type="PROSITE" id="PS51195">
    <property type="entry name" value="Q_MOTIF"/>
    <property type="match status" value="1"/>
</dbReference>
<evidence type="ECO:0000259" key="11">
    <source>
        <dbReference type="PROSITE" id="PS51194"/>
    </source>
</evidence>
<evidence type="ECO:0000256" key="8">
    <source>
        <dbReference type="RuleBase" id="RU000492"/>
    </source>
</evidence>
<dbReference type="GO" id="GO:0005524">
    <property type="term" value="F:ATP binding"/>
    <property type="evidence" value="ECO:0007669"/>
    <property type="project" value="UniProtKB-KW"/>
</dbReference>
<dbReference type="Proteomes" id="UP000664521">
    <property type="component" value="Unassembled WGS sequence"/>
</dbReference>
<dbReference type="GO" id="GO:0003676">
    <property type="term" value="F:nucleic acid binding"/>
    <property type="evidence" value="ECO:0007669"/>
    <property type="project" value="InterPro"/>
</dbReference>
<dbReference type="InterPro" id="IPR027417">
    <property type="entry name" value="P-loop_NTPase"/>
</dbReference>
<feature type="domain" description="DEAD-box RNA helicase Q" evidence="12">
    <location>
        <begin position="125"/>
        <end position="153"/>
    </location>
</feature>
<name>A0A8H3ERV6_9LECA</name>